<dbReference type="EMBL" id="AVOT02042202">
    <property type="protein sequence ID" value="MBW0537590.1"/>
    <property type="molecule type" value="Genomic_DNA"/>
</dbReference>
<keyword evidence="4" id="KW-1185">Reference proteome</keyword>
<evidence type="ECO:0000256" key="1">
    <source>
        <dbReference type="SAM" id="MobiDB-lite"/>
    </source>
</evidence>
<gene>
    <name evidence="3" type="ORF">O181_077305</name>
</gene>
<comment type="caution">
    <text evidence="3">The sequence shown here is derived from an EMBL/GenBank/DDBJ whole genome shotgun (WGS) entry which is preliminary data.</text>
</comment>
<evidence type="ECO:0000313" key="3">
    <source>
        <dbReference type="EMBL" id="MBW0537590.1"/>
    </source>
</evidence>
<evidence type="ECO:0000313" key="4">
    <source>
        <dbReference type="Proteomes" id="UP000765509"/>
    </source>
</evidence>
<organism evidence="3 4">
    <name type="scientific">Austropuccinia psidii MF-1</name>
    <dbReference type="NCBI Taxonomy" id="1389203"/>
    <lineage>
        <taxon>Eukaryota</taxon>
        <taxon>Fungi</taxon>
        <taxon>Dikarya</taxon>
        <taxon>Basidiomycota</taxon>
        <taxon>Pucciniomycotina</taxon>
        <taxon>Pucciniomycetes</taxon>
        <taxon>Pucciniales</taxon>
        <taxon>Sphaerophragmiaceae</taxon>
        <taxon>Austropuccinia</taxon>
    </lineage>
</organism>
<feature type="domain" description="Retroviral polymerase SH3-like" evidence="2">
    <location>
        <begin position="1"/>
        <end position="39"/>
    </location>
</feature>
<dbReference type="Pfam" id="PF25597">
    <property type="entry name" value="SH3_retrovirus"/>
    <property type="match status" value="1"/>
</dbReference>
<dbReference type="InterPro" id="IPR057670">
    <property type="entry name" value="SH3_retrovirus"/>
</dbReference>
<feature type="region of interest" description="Disordered" evidence="1">
    <location>
        <begin position="73"/>
        <end position="108"/>
    </location>
</feature>
<reference evidence="3" key="1">
    <citation type="submission" date="2021-03" db="EMBL/GenBank/DDBJ databases">
        <title>Draft genome sequence of rust myrtle Austropuccinia psidii MF-1, a brazilian biotype.</title>
        <authorList>
            <person name="Quecine M.C."/>
            <person name="Pachon D.M.R."/>
            <person name="Bonatelli M.L."/>
            <person name="Correr F.H."/>
            <person name="Franceschini L.M."/>
            <person name="Leite T.F."/>
            <person name="Margarido G.R.A."/>
            <person name="Almeida C.A."/>
            <person name="Ferrarezi J.A."/>
            <person name="Labate C.A."/>
        </authorList>
    </citation>
    <scope>NUCLEOTIDE SEQUENCE</scope>
    <source>
        <strain evidence="3">MF-1</strain>
    </source>
</reference>
<feature type="compositionally biased region" description="Basic and acidic residues" evidence="1">
    <location>
        <begin position="73"/>
        <end position="89"/>
    </location>
</feature>
<dbReference type="Proteomes" id="UP000765509">
    <property type="component" value="Unassembled WGS sequence"/>
</dbReference>
<dbReference type="AlphaFoldDB" id="A0A9Q3FHQ7"/>
<protein>
    <recommendedName>
        <fullName evidence="2">Retroviral polymerase SH3-like domain-containing protein</fullName>
    </recommendedName>
</protein>
<evidence type="ECO:0000259" key="2">
    <source>
        <dbReference type="Pfam" id="PF25597"/>
    </source>
</evidence>
<name>A0A9Q3FHQ7_9BASI</name>
<proteinExistence type="predicted"/>
<sequence length="108" mass="12410">MLGYENNNSCYRILRISDREVYISRHVAFFENEFPTLEEPSICDSLVVHPSEKIISIEEEDLFFDCIEEDRIEDHSSTTESDEVGKKIINESGENDEPAPKRVCVIGP</sequence>
<accession>A0A9Q3FHQ7</accession>